<organism evidence="2 3">
    <name type="scientific">Clathrus columnatus</name>
    <dbReference type="NCBI Taxonomy" id="1419009"/>
    <lineage>
        <taxon>Eukaryota</taxon>
        <taxon>Fungi</taxon>
        <taxon>Dikarya</taxon>
        <taxon>Basidiomycota</taxon>
        <taxon>Agaricomycotina</taxon>
        <taxon>Agaricomycetes</taxon>
        <taxon>Phallomycetidae</taxon>
        <taxon>Phallales</taxon>
        <taxon>Clathraceae</taxon>
        <taxon>Clathrus</taxon>
    </lineage>
</organism>
<feature type="region of interest" description="Disordered" evidence="1">
    <location>
        <begin position="119"/>
        <end position="146"/>
    </location>
</feature>
<protein>
    <submittedName>
        <fullName evidence="2">Uncharacterized protein</fullName>
    </submittedName>
</protein>
<dbReference type="EMBL" id="BPWL01000009">
    <property type="protein sequence ID" value="GJJ14319.1"/>
    <property type="molecule type" value="Genomic_DNA"/>
</dbReference>
<evidence type="ECO:0000313" key="2">
    <source>
        <dbReference type="EMBL" id="GJJ14319.1"/>
    </source>
</evidence>
<proteinExistence type="predicted"/>
<name>A0AAV5ANS4_9AGAM</name>
<evidence type="ECO:0000313" key="3">
    <source>
        <dbReference type="Proteomes" id="UP001050691"/>
    </source>
</evidence>
<evidence type="ECO:0000256" key="1">
    <source>
        <dbReference type="SAM" id="MobiDB-lite"/>
    </source>
</evidence>
<accession>A0AAV5ANS4</accession>
<sequence>MCEVVPGHKREEILPSLSGNAYALGQLSKKKLLCGPANALLGHPPPPAGNAPPEQAAAEVQHPLKQELSGPACWEGACKRLATSNFHADIEAIDQTDVEIPMRRLTKLNSALENGVVPSQVGPPVVQTPLDEQPVPVNTKSTFARK</sequence>
<feature type="compositionally biased region" description="Low complexity" evidence="1">
    <location>
        <begin position="119"/>
        <end position="129"/>
    </location>
</feature>
<reference evidence="2" key="1">
    <citation type="submission" date="2021-10" db="EMBL/GenBank/DDBJ databases">
        <title>De novo Genome Assembly of Clathrus columnatus (Basidiomycota, Fungi) Using Illumina and Nanopore Sequence Data.</title>
        <authorList>
            <person name="Ogiso-Tanaka E."/>
            <person name="Itagaki H."/>
            <person name="Hosoya T."/>
            <person name="Hosaka K."/>
        </authorList>
    </citation>
    <scope>NUCLEOTIDE SEQUENCE</scope>
    <source>
        <strain evidence="2">MO-923</strain>
    </source>
</reference>
<comment type="caution">
    <text evidence="2">The sequence shown here is derived from an EMBL/GenBank/DDBJ whole genome shotgun (WGS) entry which is preliminary data.</text>
</comment>
<dbReference type="AlphaFoldDB" id="A0AAV5ANS4"/>
<keyword evidence="3" id="KW-1185">Reference proteome</keyword>
<dbReference type="Proteomes" id="UP001050691">
    <property type="component" value="Unassembled WGS sequence"/>
</dbReference>
<gene>
    <name evidence="2" type="ORF">Clacol_008583</name>
</gene>
<feature type="compositionally biased region" description="Polar residues" evidence="1">
    <location>
        <begin position="136"/>
        <end position="146"/>
    </location>
</feature>